<evidence type="ECO:0000313" key="4">
    <source>
        <dbReference type="Proteomes" id="UP001397290"/>
    </source>
</evidence>
<dbReference type="Proteomes" id="UP001397290">
    <property type="component" value="Unassembled WGS sequence"/>
</dbReference>
<evidence type="ECO:0000256" key="1">
    <source>
        <dbReference type="SAM" id="MobiDB-lite"/>
    </source>
</evidence>
<dbReference type="AlphaFoldDB" id="A0AAW0RJV9"/>
<reference evidence="3 4" key="1">
    <citation type="submission" date="2020-02" db="EMBL/GenBank/DDBJ databases">
        <title>Comparative genomics of the hypocrealean fungal genus Beauvera.</title>
        <authorList>
            <person name="Showalter D.N."/>
            <person name="Bushley K.E."/>
            <person name="Rehner S.A."/>
        </authorList>
    </citation>
    <scope>NUCLEOTIDE SEQUENCE [LARGE SCALE GENOMIC DNA]</scope>
    <source>
        <strain evidence="3 4">ARSEF4384</strain>
    </source>
</reference>
<feature type="compositionally biased region" description="Pro residues" evidence="1">
    <location>
        <begin position="342"/>
        <end position="355"/>
    </location>
</feature>
<gene>
    <name evidence="3" type="ORF">G3M48_008711</name>
</gene>
<proteinExistence type="predicted"/>
<feature type="compositionally biased region" description="Basic and acidic residues" evidence="1">
    <location>
        <begin position="241"/>
        <end position="259"/>
    </location>
</feature>
<feature type="compositionally biased region" description="Basic residues" evidence="1">
    <location>
        <begin position="379"/>
        <end position="393"/>
    </location>
</feature>
<protein>
    <submittedName>
        <fullName evidence="3">Uncharacterized protein</fullName>
    </submittedName>
</protein>
<organism evidence="3 4">
    <name type="scientific">Beauveria asiatica</name>
    <dbReference type="NCBI Taxonomy" id="1069075"/>
    <lineage>
        <taxon>Eukaryota</taxon>
        <taxon>Fungi</taxon>
        <taxon>Dikarya</taxon>
        <taxon>Ascomycota</taxon>
        <taxon>Pezizomycotina</taxon>
        <taxon>Sordariomycetes</taxon>
        <taxon>Hypocreomycetidae</taxon>
        <taxon>Hypocreales</taxon>
        <taxon>Cordycipitaceae</taxon>
        <taxon>Beauveria</taxon>
    </lineage>
</organism>
<dbReference type="EMBL" id="JAAHCF010000668">
    <property type="protein sequence ID" value="KAK8142469.1"/>
    <property type="molecule type" value="Genomic_DNA"/>
</dbReference>
<feature type="region of interest" description="Disordered" evidence="1">
    <location>
        <begin position="241"/>
        <end position="434"/>
    </location>
</feature>
<feature type="chain" id="PRO_5043990551" evidence="2">
    <location>
        <begin position="22"/>
        <end position="434"/>
    </location>
</feature>
<accession>A0AAW0RJV9</accession>
<keyword evidence="2" id="KW-0732">Signal</keyword>
<name>A0AAW0RJV9_9HYPO</name>
<keyword evidence="4" id="KW-1185">Reference proteome</keyword>
<comment type="caution">
    <text evidence="3">The sequence shown here is derived from an EMBL/GenBank/DDBJ whole genome shotgun (WGS) entry which is preliminary data.</text>
</comment>
<feature type="compositionally biased region" description="Basic and acidic residues" evidence="1">
    <location>
        <begin position="423"/>
        <end position="434"/>
    </location>
</feature>
<sequence>MTRFLWYYLTILLAFGQVLVAQLPKVEPEIPKDGLQIRLERELFSKQQSVVYASHLEFDDAPEISDRQFLKIAIDAFKEMRHMVDENKLGKKKIPNVMTTLLVGKEMIFASSAKGSNDPIKEDGQVQDDLAECGQGSENKHKNNGRCGEVMAFHEYYESRVDPKKLGKDSGARIVAIAFPWDADLATAQPEILAPCGSGDNWGCNRLVKDLNVLDNDKVAADPEMEEFDYKKLRNEGKLKSVKTKFEEGNGSKPGDKPGKNKQKGPPPNNLPPRPPKESAETPPAAGDFGDDKEDDTRGKKKGPPPNNLPPRPPKESAETPPAAGDFGDDKEDDTRGKKKGPPPNTLPPRPPKQQPPTVVESGDDGDDGDDGGKESNGGKKKTRPPPRVHHRARADYEDDGEESGHDELRDSDEAESSAQATARHESRRYFRAY</sequence>
<feature type="compositionally biased region" description="Pro residues" evidence="1">
    <location>
        <begin position="265"/>
        <end position="274"/>
    </location>
</feature>
<evidence type="ECO:0000313" key="3">
    <source>
        <dbReference type="EMBL" id="KAK8142469.1"/>
    </source>
</evidence>
<feature type="signal peptide" evidence="2">
    <location>
        <begin position="1"/>
        <end position="21"/>
    </location>
</feature>
<evidence type="ECO:0000256" key="2">
    <source>
        <dbReference type="SAM" id="SignalP"/>
    </source>
</evidence>